<dbReference type="InterPro" id="IPR036249">
    <property type="entry name" value="Thioredoxin-like_sf"/>
</dbReference>
<dbReference type="Gene3D" id="3.40.30.10">
    <property type="entry name" value="Glutaredoxin"/>
    <property type="match status" value="1"/>
</dbReference>
<accession>A0A1X7ILS6</accession>
<protein>
    <submittedName>
        <fullName evidence="1">Thioredoxin-like [2Fe-2S] ferredoxin</fullName>
    </submittedName>
</protein>
<keyword evidence="2" id="KW-1185">Reference proteome</keyword>
<evidence type="ECO:0000313" key="1">
    <source>
        <dbReference type="EMBL" id="SMG15908.1"/>
    </source>
</evidence>
<dbReference type="AlphaFoldDB" id="A0A1X7ILS6"/>
<proteinExistence type="predicted"/>
<reference evidence="2" key="1">
    <citation type="submission" date="2017-04" db="EMBL/GenBank/DDBJ databases">
        <authorList>
            <person name="Varghese N."/>
            <person name="Submissions S."/>
        </authorList>
    </citation>
    <scope>NUCLEOTIDE SEQUENCE [LARGE SCALE GENOMIC DNA]</scope>
    <source>
        <strain evidence="2">USBA 82</strain>
    </source>
</reference>
<name>A0A1X7ILS6_9BACT</name>
<dbReference type="RefSeq" id="WP_085543791.1">
    <property type="nucleotide sequence ID" value="NZ_FXBB01000003.1"/>
</dbReference>
<evidence type="ECO:0000313" key="2">
    <source>
        <dbReference type="Proteomes" id="UP000193355"/>
    </source>
</evidence>
<dbReference type="SUPFAM" id="SSF52833">
    <property type="entry name" value="Thioredoxin-like"/>
    <property type="match status" value="1"/>
</dbReference>
<organism evidence="1 2">
    <name type="scientific">Dethiosulfovibrio salsuginis</name>
    <dbReference type="NCBI Taxonomy" id="561720"/>
    <lineage>
        <taxon>Bacteria</taxon>
        <taxon>Thermotogati</taxon>
        <taxon>Synergistota</taxon>
        <taxon>Synergistia</taxon>
        <taxon>Synergistales</taxon>
        <taxon>Dethiosulfovibrionaceae</taxon>
        <taxon>Dethiosulfovibrio</taxon>
    </lineage>
</organism>
<sequence length="96" mass="10615">MKPVKVTVCTGTTCHLMGASQFHTLKDHLDDDVKPYVILEGSHCLGFCGSKDLGQAPFVLLNGTPVARATLPKLVRWVEKMVREEPFSDGECPEMR</sequence>
<gene>
    <name evidence="1" type="ORF">SAMN06275492_10377</name>
</gene>
<dbReference type="STRING" id="561720.SAMN06275492_10377"/>
<dbReference type="EMBL" id="FXBB01000003">
    <property type="protein sequence ID" value="SMG15908.1"/>
    <property type="molecule type" value="Genomic_DNA"/>
</dbReference>
<dbReference type="OrthoDB" id="9807975at2"/>
<dbReference type="Proteomes" id="UP000193355">
    <property type="component" value="Unassembled WGS sequence"/>
</dbReference>